<keyword evidence="4" id="KW-1185">Reference proteome</keyword>
<evidence type="ECO:0000256" key="2">
    <source>
        <dbReference type="SAM" id="MobiDB-lite"/>
    </source>
</evidence>
<feature type="region of interest" description="Disordered" evidence="2">
    <location>
        <begin position="67"/>
        <end position="100"/>
    </location>
</feature>
<evidence type="ECO:0000256" key="1">
    <source>
        <dbReference type="SAM" id="Coils"/>
    </source>
</evidence>
<dbReference type="Proteomes" id="UP001500200">
    <property type="component" value="Unassembled WGS sequence"/>
</dbReference>
<reference evidence="4" key="1">
    <citation type="journal article" date="2019" name="Int. J. Syst. Evol. Microbiol.">
        <title>The Global Catalogue of Microorganisms (GCM) 10K type strain sequencing project: providing services to taxonomists for standard genome sequencing and annotation.</title>
        <authorList>
            <consortium name="The Broad Institute Genomics Platform"/>
            <consortium name="The Broad Institute Genome Sequencing Center for Infectious Disease"/>
            <person name="Wu L."/>
            <person name="Ma J."/>
        </authorList>
    </citation>
    <scope>NUCLEOTIDE SEQUENCE [LARGE SCALE GENOMIC DNA]</scope>
    <source>
        <strain evidence="4">JCM 18514</strain>
    </source>
</reference>
<dbReference type="EMBL" id="BAABKK010000022">
    <property type="protein sequence ID" value="GAA5197142.1"/>
    <property type="molecule type" value="Genomic_DNA"/>
</dbReference>
<protein>
    <submittedName>
        <fullName evidence="3">Uncharacterized protein</fullName>
    </submittedName>
</protein>
<name>A0ABP9SKP4_9MICC</name>
<organism evidence="3 4">
    <name type="scientific">Arthrobacter gyeryongensis</name>
    <dbReference type="NCBI Taxonomy" id="1650592"/>
    <lineage>
        <taxon>Bacteria</taxon>
        <taxon>Bacillati</taxon>
        <taxon>Actinomycetota</taxon>
        <taxon>Actinomycetes</taxon>
        <taxon>Micrococcales</taxon>
        <taxon>Micrococcaceae</taxon>
        <taxon>Arthrobacter</taxon>
    </lineage>
</organism>
<keyword evidence="1" id="KW-0175">Coiled coil</keyword>
<accession>A0ABP9SKP4</accession>
<dbReference type="RefSeq" id="WP_345450463.1">
    <property type="nucleotide sequence ID" value="NZ_BAABKK010000022.1"/>
</dbReference>
<proteinExistence type="predicted"/>
<sequence>MTFNGAKSPPLIAAIHRTIPRDKVRERLRDIAAQREKLSERMEAVAEDLGDGVTLIDECLKLLEDPRNSTNAAPMNNAALSARHCSSNSSSRKTPSPATT</sequence>
<comment type="caution">
    <text evidence="3">The sequence shown here is derived from an EMBL/GenBank/DDBJ whole genome shotgun (WGS) entry which is preliminary data.</text>
</comment>
<evidence type="ECO:0000313" key="3">
    <source>
        <dbReference type="EMBL" id="GAA5197142.1"/>
    </source>
</evidence>
<feature type="coiled-coil region" evidence="1">
    <location>
        <begin position="21"/>
        <end position="48"/>
    </location>
</feature>
<gene>
    <name evidence="3" type="ORF">GCM10023346_31180</name>
</gene>
<evidence type="ECO:0000313" key="4">
    <source>
        <dbReference type="Proteomes" id="UP001500200"/>
    </source>
</evidence>